<reference evidence="2 3" key="2">
    <citation type="journal article" date="2013" name="Genome Announc.">
        <title>Genome of the Root-Associated Plant Growth-Promoting Bacterium Variovorax paradoxus Strain EPS.</title>
        <authorList>
            <person name="Han J.I."/>
            <person name="Spain J.C."/>
            <person name="Leadbetter J.R."/>
            <person name="Ovchinnikova G."/>
            <person name="Goodwin L.A."/>
            <person name="Han C.S."/>
            <person name="Woyke T."/>
            <person name="Davenport K.W."/>
            <person name="Orwin P.M."/>
        </authorList>
    </citation>
    <scope>NUCLEOTIDE SEQUENCE [LARGE SCALE GENOMIC DNA]</scope>
    <source>
        <strain evidence="2 3">EPS</strain>
    </source>
</reference>
<dbReference type="InterPro" id="IPR018895">
    <property type="entry name" value="DUF2474"/>
</dbReference>
<evidence type="ECO:0000313" key="2">
    <source>
        <dbReference type="EMBL" id="ADU37221.1"/>
    </source>
</evidence>
<keyword evidence="1" id="KW-1133">Transmembrane helix</keyword>
<dbReference type="STRING" id="595537.Varpa_3034"/>
<dbReference type="EMBL" id="CP002417">
    <property type="protein sequence ID" value="ADU37221.1"/>
    <property type="molecule type" value="Genomic_DNA"/>
</dbReference>
<sequence>MATDTTEASARPPRSPRTWRRRLGWLAGIWLASVCVMFVVAVVFRFLMAAVGLSR</sequence>
<evidence type="ECO:0008006" key="4">
    <source>
        <dbReference type="Google" id="ProtNLM"/>
    </source>
</evidence>
<dbReference type="Proteomes" id="UP000008917">
    <property type="component" value="Chromosome"/>
</dbReference>
<protein>
    <recommendedName>
        <fullName evidence="4">DUF2474 domain-containing protein</fullName>
    </recommendedName>
</protein>
<dbReference type="Pfam" id="PF10617">
    <property type="entry name" value="DUF2474"/>
    <property type="match status" value="1"/>
</dbReference>
<name>E6V7W0_VARPE</name>
<feature type="transmembrane region" description="Helical" evidence="1">
    <location>
        <begin position="23"/>
        <end position="48"/>
    </location>
</feature>
<keyword evidence="1" id="KW-0472">Membrane</keyword>
<accession>E6V7W0</accession>
<evidence type="ECO:0000256" key="1">
    <source>
        <dbReference type="SAM" id="Phobius"/>
    </source>
</evidence>
<organism evidence="2 3">
    <name type="scientific">Variovorax paradoxus (strain EPS)</name>
    <dbReference type="NCBI Taxonomy" id="595537"/>
    <lineage>
        <taxon>Bacteria</taxon>
        <taxon>Pseudomonadati</taxon>
        <taxon>Pseudomonadota</taxon>
        <taxon>Betaproteobacteria</taxon>
        <taxon>Burkholderiales</taxon>
        <taxon>Comamonadaceae</taxon>
        <taxon>Variovorax</taxon>
    </lineage>
</organism>
<dbReference type="KEGG" id="vpe:Varpa_3034"/>
<keyword evidence="1" id="KW-0812">Transmembrane</keyword>
<dbReference type="AlphaFoldDB" id="E6V7W0"/>
<dbReference type="RefSeq" id="WP_013541449.1">
    <property type="nucleotide sequence ID" value="NC_014931.1"/>
</dbReference>
<reference evidence="3" key="1">
    <citation type="submission" date="2010-12" db="EMBL/GenBank/DDBJ databases">
        <title>Complete sequence of Variovorax paradoxus EPS.</title>
        <authorList>
            <consortium name="US DOE Joint Genome Institute"/>
            <person name="Lucas S."/>
            <person name="Copeland A."/>
            <person name="Lapidus A."/>
            <person name="Cheng J.-F."/>
            <person name="Goodwin L."/>
            <person name="Pitluck S."/>
            <person name="Teshima H."/>
            <person name="Detter J.C."/>
            <person name="Han C."/>
            <person name="Tapia R."/>
            <person name="Land M."/>
            <person name="Hauser L."/>
            <person name="Kyrpides N."/>
            <person name="Ivanova N."/>
            <person name="Ovchinnikova G."/>
            <person name="Orwin P."/>
            <person name="Han J.-I.G."/>
            <person name="Woyke T."/>
        </authorList>
    </citation>
    <scope>NUCLEOTIDE SEQUENCE [LARGE SCALE GENOMIC DNA]</scope>
    <source>
        <strain evidence="3">EPS</strain>
    </source>
</reference>
<dbReference type="HOGENOM" id="CLU_3031168_0_0_4"/>
<evidence type="ECO:0000313" key="3">
    <source>
        <dbReference type="Proteomes" id="UP000008917"/>
    </source>
</evidence>
<gene>
    <name evidence="2" type="ordered locus">Varpa_3034</name>
</gene>
<proteinExistence type="predicted"/>